<evidence type="ECO:0000256" key="1">
    <source>
        <dbReference type="ARBA" id="ARBA00006484"/>
    </source>
</evidence>
<dbReference type="InterPro" id="IPR002347">
    <property type="entry name" value="SDR_fam"/>
</dbReference>
<dbReference type="AlphaFoldDB" id="A0A0D3J6C9"/>
<dbReference type="Gene3D" id="3.40.50.720">
    <property type="entry name" value="NAD(P)-binding Rossmann-like Domain"/>
    <property type="match status" value="1"/>
</dbReference>
<name>A0A0D3J6C9_EMIH1</name>
<dbReference type="GO" id="GO:0016020">
    <property type="term" value="C:membrane"/>
    <property type="evidence" value="ECO:0007669"/>
    <property type="project" value="TreeGrafter"/>
</dbReference>
<protein>
    <recommendedName>
        <fullName evidence="5">SDR family NAD(P)-dependent oxidoreductase</fullName>
    </recommendedName>
</protein>
<dbReference type="Proteomes" id="UP000013827">
    <property type="component" value="Unassembled WGS sequence"/>
</dbReference>
<accession>A0A0D3J6C9</accession>
<comment type="similarity">
    <text evidence="1">Belongs to the short-chain dehydrogenases/reductases (SDR) family.</text>
</comment>
<reference evidence="4" key="1">
    <citation type="journal article" date="2013" name="Nature">
        <title>Pan genome of the phytoplankton Emiliania underpins its global distribution.</title>
        <authorList>
            <person name="Read B.A."/>
            <person name="Kegel J."/>
            <person name="Klute M.J."/>
            <person name="Kuo A."/>
            <person name="Lefebvre S.C."/>
            <person name="Maumus F."/>
            <person name="Mayer C."/>
            <person name="Miller J."/>
            <person name="Monier A."/>
            <person name="Salamov A."/>
            <person name="Young J."/>
            <person name="Aguilar M."/>
            <person name="Claverie J.M."/>
            <person name="Frickenhaus S."/>
            <person name="Gonzalez K."/>
            <person name="Herman E.K."/>
            <person name="Lin Y.C."/>
            <person name="Napier J."/>
            <person name="Ogata H."/>
            <person name="Sarno A.F."/>
            <person name="Shmutz J."/>
            <person name="Schroeder D."/>
            <person name="de Vargas C."/>
            <person name="Verret F."/>
            <person name="von Dassow P."/>
            <person name="Valentin K."/>
            <person name="Van de Peer Y."/>
            <person name="Wheeler G."/>
            <person name="Dacks J.B."/>
            <person name="Delwiche C.F."/>
            <person name="Dyhrman S.T."/>
            <person name="Glockner G."/>
            <person name="John U."/>
            <person name="Richards T."/>
            <person name="Worden A.Z."/>
            <person name="Zhang X."/>
            <person name="Grigoriev I.V."/>
            <person name="Allen A.E."/>
            <person name="Bidle K."/>
            <person name="Borodovsky M."/>
            <person name="Bowler C."/>
            <person name="Brownlee C."/>
            <person name="Cock J.M."/>
            <person name="Elias M."/>
            <person name="Gladyshev V.N."/>
            <person name="Groth M."/>
            <person name="Guda C."/>
            <person name="Hadaegh A."/>
            <person name="Iglesias-Rodriguez M.D."/>
            <person name="Jenkins J."/>
            <person name="Jones B.M."/>
            <person name="Lawson T."/>
            <person name="Leese F."/>
            <person name="Lindquist E."/>
            <person name="Lobanov A."/>
            <person name="Lomsadze A."/>
            <person name="Malik S.B."/>
            <person name="Marsh M.E."/>
            <person name="Mackinder L."/>
            <person name="Mock T."/>
            <person name="Mueller-Roeber B."/>
            <person name="Pagarete A."/>
            <person name="Parker M."/>
            <person name="Probert I."/>
            <person name="Quesneville H."/>
            <person name="Raines C."/>
            <person name="Rensing S.A."/>
            <person name="Riano-Pachon D.M."/>
            <person name="Richier S."/>
            <person name="Rokitta S."/>
            <person name="Shiraiwa Y."/>
            <person name="Soanes D.M."/>
            <person name="van der Giezen M."/>
            <person name="Wahlund T.M."/>
            <person name="Williams B."/>
            <person name="Wilson W."/>
            <person name="Wolfe G."/>
            <person name="Wurch L.L."/>
        </authorList>
    </citation>
    <scope>NUCLEOTIDE SEQUENCE</scope>
</reference>
<dbReference type="PANTHER" id="PTHR44196">
    <property type="entry name" value="DEHYDROGENASE/REDUCTASE SDR FAMILY MEMBER 7B"/>
    <property type="match status" value="1"/>
</dbReference>
<keyword evidence="4" id="KW-1185">Reference proteome</keyword>
<dbReference type="PaxDb" id="2903-EOD19064"/>
<evidence type="ECO:0000313" key="3">
    <source>
        <dbReference type="EnsemblProtists" id="EOD19064"/>
    </source>
</evidence>
<dbReference type="EnsemblProtists" id="EOD19064">
    <property type="protein sequence ID" value="EOD19064"/>
    <property type="gene ID" value="EMIHUDRAFT_243355"/>
</dbReference>
<evidence type="ECO:0008006" key="5">
    <source>
        <dbReference type="Google" id="ProtNLM"/>
    </source>
</evidence>
<proteinExistence type="inferred from homology"/>
<dbReference type="GO" id="GO:0016491">
    <property type="term" value="F:oxidoreductase activity"/>
    <property type="evidence" value="ECO:0007669"/>
    <property type="project" value="UniProtKB-KW"/>
</dbReference>
<dbReference type="HOGENOM" id="CLU_1581413_0_0_1"/>
<keyword evidence="2" id="KW-0560">Oxidoreductase</keyword>
<evidence type="ECO:0000313" key="4">
    <source>
        <dbReference type="Proteomes" id="UP000013827"/>
    </source>
</evidence>
<dbReference type="KEGG" id="ehx:EMIHUDRAFT_243355"/>
<sequence length="177" mass="17942">MRYFIFPAMASTAAARLTGKVALVTGAGSGIGRASALALGREGASLVLVGRRQAPLEETAGALKALDPAAAPLVQPTDCTDPAAVSALFRAVEERHGRLDAREMSSGVGDAACVPVAQTRVAGTLGRPWNIACGQIDIGNADTSLAAAFKTGASLPLEANVLQMTVMANSMPLIGRG</sequence>
<dbReference type="SUPFAM" id="SSF51735">
    <property type="entry name" value="NAD(P)-binding Rossmann-fold domains"/>
    <property type="match status" value="1"/>
</dbReference>
<dbReference type="RefSeq" id="XP_005771493.1">
    <property type="nucleotide sequence ID" value="XM_005771436.1"/>
</dbReference>
<dbReference type="InterPro" id="IPR036291">
    <property type="entry name" value="NAD(P)-bd_dom_sf"/>
</dbReference>
<dbReference type="GeneID" id="17264610"/>
<evidence type="ECO:0000256" key="2">
    <source>
        <dbReference type="ARBA" id="ARBA00023002"/>
    </source>
</evidence>
<dbReference type="PRINTS" id="PR00081">
    <property type="entry name" value="GDHRDH"/>
</dbReference>
<reference evidence="3" key="2">
    <citation type="submission" date="2024-10" db="UniProtKB">
        <authorList>
            <consortium name="EnsemblProtists"/>
        </authorList>
    </citation>
    <scope>IDENTIFICATION</scope>
</reference>
<organism evidence="3 4">
    <name type="scientific">Emiliania huxleyi (strain CCMP1516)</name>
    <dbReference type="NCBI Taxonomy" id="280463"/>
    <lineage>
        <taxon>Eukaryota</taxon>
        <taxon>Haptista</taxon>
        <taxon>Haptophyta</taxon>
        <taxon>Prymnesiophyceae</taxon>
        <taxon>Isochrysidales</taxon>
        <taxon>Noelaerhabdaceae</taxon>
        <taxon>Emiliania</taxon>
    </lineage>
</organism>
<dbReference type="Pfam" id="PF00106">
    <property type="entry name" value="adh_short"/>
    <property type="match status" value="1"/>
</dbReference>
<dbReference type="eggNOG" id="KOG0725">
    <property type="taxonomic scope" value="Eukaryota"/>
</dbReference>
<dbReference type="PANTHER" id="PTHR44196:SF1">
    <property type="entry name" value="DEHYDROGENASE_REDUCTASE SDR FAMILY MEMBER 7B"/>
    <property type="match status" value="1"/>
</dbReference>